<gene>
    <name evidence="2" type="ORF">CQW23_10660</name>
</gene>
<evidence type="ECO:0000256" key="1">
    <source>
        <dbReference type="SAM" id="MobiDB-lite"/>
    </source>
</evidence>
<reference evidence="2 3" key="1">
    <citation type="journal article" date="2017" name="Genome Biol.">
        <title>New reference genome sequences of hot pepper reveal the massive evolution of plant disease-resistance genes by retroduplication.</title>
        <authorList>
            <person name="Kim S."/>
            <person name="Park J."/>
            <person name="Yeom S.I."/>
            <person name="Kim Y.M."/>
            <person name="Seo E."/>
            <person name="Kim K.T."/>
            <person name="Kim M.S."/>
            <person name="Lee J.M."/>
            <person name="Cheong K."/>
            <person name="Shin H.S."/>
            <person name="Kim S.B."/>
            <person name="Han K."/>
            <person name="Lee J."/>
            <person name="Park M."/>
            <person name="Lee H.A."/>
            <person name="Lee H.Y."/>
            <person name="Lee Y."/>
            <person name="Oh S."/>
            <person name="Lee J.H."/>
            <person name="Choi E."/>
            <person name="Choi E."/>
            <person name="Lee S.E."/>
            <person name="Jeon J."/>
            <person name="Kim H."/>
            <person name="Choi G."/>
            <person name="Song H."/>
            <person name="Lee J."/>
            <person name="Lee S.C."/>
            <person name="Kwon J.K."/>
            <person name="Lee H.Y."/>
            <person name="Koo N."/>
            <person name="Hong Y."/>
            <person name="Kim R.W."/>
            <person name="Kang W.H."/>
            <person name="Huh J.H."/>
            <person name="Kang B.C."/>
            <person name="Yang T.J."/>
            <person name="Lee Y.H."/>
            <person name="Bennetzen J.L."/>
            <person name="Choi D."/>
        </authorList>
    </citation>
    <scope>NUCLEOTIDE SEQUENCE [LARGE SCALE GENOMIC DNA]</scope>
    <source>
        <strain evidence="3">cv. PBC81</strain>
    </source>
</reference>
<accession>A0A2G2X0B5</accession>
<feature type="region of interest" description="Disordered" evidence="1">
    <location>
        <begin position="53"/>
        <end position="84"/>
    </location>
</feature>
<reference evidence="3" key="2">
    <citation type="journal article" date="2017" name="J. Anim. Genet.">
        <title>Multiple reference genome sequences of hot pepper reveal the massive evolution of plant disease resistance genes by retroduplication.</title>
        <authorList>
            <person name="Kim S."/>
            <person name="Park J."/>
            <person name="Yeom S.-I."/>
            <person name="Kim Y.-M."/>
            <person name="Seo E."/>
            <person name="Kim K.-T."/>
            <person name="Kim M.-S."/>
            <person name="Lee J.M."/>
            <person name="Cheong K."/>
            <person name="Shin H.-S."/>
            <person name="Kim S.-B."/>
            <person name="Han K."/>
            <person name="Lee J."/>
            <person name="Park M."/>
            <person name="Lee H.-A."/>
            <person name="Lee H.-Y."/>
            <person name="Lee Y."/>
            <person name="Oh S."/>
            <person name="Lee J.H."/>
            <person name="Choi E."/>
            <person name="Choi E."/>
            <person name="Lee S.E."/>
            <person name="Jeon J."/>
            <person name="Kim H."/>
            <person name="Choi G."/>
            <person name="Song H."/>
            <person name="Lee J."/>
            <person name="Lee S.-C."/>
            <person name="Kwon J.-K."/>
            <person name="Lee H.-Y."/>
            <person name="Koo N."/>
            <person name="Hong Y."/>
            <person name="Kim R.W."/>
            <person name="Kang W.-H."/>
            <person name="Huh J.H."/>
            <person name="Kang B.-C."/>
            <person name="Yang T.-J."/>
            <person name="Lee Y.-H."/>
            <person name="Bennetzen J.L."/>
            <person name="Choi D."/>
        </authorList>
    </citation>
    <scope>NUCLEOTIDE SEQUENCE [LARGE SCALE GENOMIC DNA]</scope>
    <source>
        <strain evidence="3">cv. PBC81</strain>
    </source>
</reference>
<sequence>MGRKVIIPKKKDDTAGSSRKRRVAAIEKVSKRKKIEESLSKSDLELKEISDYVDSSEDVAKRSVSGDSKECEESRSNSDDGDNDLLSVSYLLRCISVERYDLRTIIDEVGSFPAKILVRSRMTAYREFKQILVDQELKKRLKRSCFGHLRNLPEHLKFNG</sequence>
<dbReference type="EMBL" id="MLFT02000004">
    <property type="protein sequence ID" value="PHT50913.1"/>
    <property type="molecule type" value="Genomic_DNA"/>
</dbReference>
<protein>
    <submittedName>
        <fullName evidence="2">Uncharacterized protein</fullName>
    </submittedName>
</protein>
<comment type="caution">
    <text evidence="2">The sequence shown here is derived from an EMBL/GenBank/DDBJ whole genome shotgun (WGS) entry which is preliminary data.</text>
</comment>
<keyword evidence="3" id="KW-1185">Reference proteome</keyword>
<dbReference type="AlphaFoldDB" id="A0A2G2X0B5"/>
<name>A0A2G2X0B5_CAPBA</name>
<organism evidence="2 3">
    <name type="scientific">Capsicum baccatum</name>
    <name type="common">Peruvian pepper</name>
    <dbReference type="NCBI Taxonomy" id="33114"/>
    <lineage>
        <taxon>Eukaryota</taxon>
        <taxon>Viridiplantae</taxon>
        <taxon>Streptophyta</taxon>
        <taxon>Embryophyta</taxon>
        <taxon>Tracheophyta</taxon>
        <taxon>Spermatophyta</taxon>
        <taxon>Magnoliopsida</taxon>
        <taxon>eudicotyledons</taxon>
        <taxon>Gunneridae</taxon>
        <taxon>Pentapetalae</taxon>
        <taxon>asterids</taxon>
        <taxon>lamiids</taxon>
        <taxon>Solanales</taxon>
        <taxon>Solanaceae</taxon>
        <taxon>Solanoideae</taxon>
        <taxon>Capsiceae</taxon>
        <taxon>Capsicum</taxon>
    </lineage>
</organism>
<feature type="region of interest" description="Disordered" evidence="1">
    <location>
        <begin position="1"/>
        <end position="22"/>
    </location>
</feature>
<dbReference type="Proteomes" id="UP000224567">
    <property type="component" value="Unassembled WGS sequence"/>
</dbReference>
<proteinExistence type="predicted"/>
<evidence type="ECO:0000313" key="2">
    <source>
        <dbReference type="EMBL" id="PHT50913.1"/>
    </source>
</evidence>
<dbReference type="OrthoDB" id="1323123at2759"/>
<evidence type="ECO:0000313" key="3">
    <source>
        <dbReference type="Proteomes" id="UP000224567"/>
    </source>
</evidence>
<feature type="compositionally biased region" description="Basic and acidic residues" evidence="1">
    <location>
        <begin position="67"/>
        <end position="78"/>
    </location>
</feature>